<name>A0A6V8KLE9_9ACTN</name>
<sequence>MPAGEPLGPPTMYADVKTWNALMVSSSRLKKTTGEIIGSVMERNRRHRPAPSTCAASCSSTGTCLRPARKMTIGAPSCQAPSSTSISREKSGLPAHPPVLMPTARSARSTTASSVKRAFHTIARLTLAPISDGP</sequence>
<organism evidence="2 3">
    <name type="scientific">Phytohabitans houttuyneae</name>
    <dbReference type="NCBI Taxonomy" id="1076126"/>
    <lineage>
        <taxon>Bacteria</taxon>
        <taxon>Bacillati</taxon>
        <taxon>Actinomycetota</taxon>
        <taxon>Actinomycetes</taxon>
        <taxon>Micromonosporales</taxon>
        <taxon>Micromonosporaceae</taxon>
    </lineage>
</organism>
<gene>
    <name evidence="2" type="ORF">Phou_101130</name>
</gene>
<reference evidence="2 3" key="1">
    <citation type="submission" date="2020-03" db="EMBL/GenBank/DDBJ databases">
        <title>Whole genome shotgun sequence of Phytohabitans houttuyneae NBRC 108639.</title>
        <authorList>
            <person name="Komaki H."/>
            <person name="Tamura T."/>
        </authorList>
    </citation>
    <scope>NUCLEOTIDE SEQUENCE [LARGE SCALE GENOMIC DNA]</scope>
    <source>
        <strain evidence="2 3">NBRC 108639</strain>
    </source>
</reference>
<dbReference type="Proteomes" id="UP000482800">
    <property type="component" value="Unassembled WGS sequence"/>
</dbReference>
<reference evidence="2 3" key="2">
    <citation type="submission" date="2020-03" db="EMBL/GenBank/DDBJ databases">
        <authorList>
            <person name="Ichikawa N."/>
            <person name="Kimura A."/>
            <person name="Kitahashi Y."/>
            <person name="Uohara A."/>
        </authorList>
    </citation>
    <scope>NUCLEOTIDE SEQUENCE [LARGE SCALE GENOMIC DNA]</scope>
    <source>
        <strain evidence="2 3">NBRC 108639</strain>
    </source>
</reference>
<evidence type="ECO:0000313" key="2">
    <source>
        <dbReference type="EMBL" id="GFJ85933.1"/>
    </source>
</evidence>
<evidence type="ECO:0000313" key="3">
    <source>
        <dbReference type="Proteomes" id="UP000482800"/>
    </source>
</evidence>
<protein>
    <submittedName>
        <fullName evidence="2">Uncharacterized protein</fullName>
    </submittedName>
</protein>
<proteinExistence type="predicted"/>
<accession>A0A6V8KLE9</accession>
<dbReference type="AlphaFoldDB" id="A0A6V8KLE9"/>
<feature type="compositionally biased region" description="Low complexity" evidence="1">
    <location>
        <begin position="103"/>
        <end position="112"/>
    </location>
</feature>
<feature type="region of interest" description="Disordered" evidence="1">
    <location>
        <begin position="75"/>
        <end position="112"/>
    </location>
</feature>
<evidence type="ECO:0000256" key="1">
    <source>
        <dbReference type="SAM" id="MobiDB-lite"/>
    </source>
</evidence>
<keyword evidence="3" id="KW-1185">Reference proteome</keyword>
<dbReference type="EMBL" id="BLPF01000004">
    <property type="protein sequence ID" value="GFJ85933.1"/>
    <property type="molecule type" value="Genomic_DNA"/>
</dbReference>
<comment type="caution">
    <text evidence="2">The sequence shown here is derived from an EMBL/GenBank/DDBJ whole genome shotgun (WGS) entry which is preliminary data.</text>
</comment>